<organism>
    <name type="scientific">Culex quinquefasciatus</name>
    <name type="common">Southern house mosquito</name>
    <name type="synonym">Culex pungens</name>
    <dbReference type="NCBI Taxonomy" id="7176"/>
    <lineage>
        <taxon>Eukaryota</taxon>
        <taxon>Metazoa</taxon>
        <taxon>Ecdysozoa</taxon>
        <taxon>Arthropoda</taxon>
        <taxon>Hexapoda</taxon>
        <taxon>Insecta</taxon>
        <taxon>Pterygota</taxon>
        <taxon>Neoptera</taxon>
        <taxon>Endopterygota</taxon>
        <taxon>Diptera</taxon>
        <taxon>Nematocera</taxon>
        <taxon>Culicoidea</taxon>
        <taxon>Culicidae</taxon>
        <taxon>Culicinae</taxon>
        <taxon>Culicini</taxon>
        <taxon>Culex</taxon>
        <taxon>Culex</taxon>
    </lineage>
</organism>
<dbReference type="AlphaFoldDB" id="B0WV39"/>
<protein>
    <submittedName>
        <fullName evidence="2 3">Uncharacterized protein</fullName>
    </submittedName>
</protein>
<dbReference type="VEuPathDB" id="VectorBase:CPIJ011060"/>
<evidence type="ECO:0000313" key="2">
    <source>
        <dbReference type="EMBL" id="EDS35370.1"/>
    </source>
</evidence>
<dbReference type="InParanoid" id="B0WV39"/>
<feature type="region of interest" description="Disordered" evidence="1">
    <location>
        <begin position="122"/>
        <end position="170"/>
    </location>
</feature>
<reference evidence="3" key="2">
    <citation type="submission" date="2020-05" db="UniProtKB">
        <authorList>
            <consortium name="EnsemblMetazoa"/>
        </authorList>
    </citation>
    <scope>IDENTIFICATION</scope>
    <source>
        <strain evidence="3">JHB</strain>
    </source>
</reference>
<sequence>MNFVIPTPANTIITPYVSVIELSPIPVAKQETVLEGTARRRINTGADDGVGLFCFFGPECTAVLSAKWYNVESVGQPPSQRLPQWYTLRTRELDPPLHKGSAITFFGGLLLRPSRHHHVALWGEAKKKTPSRRSNRTRRSFPPVPEPDQQQQPRQRRNKPATEHQDPNDKTHAWNLWLKISVVHNDGFAEGNGELFFKHEPNLSAPGSHTIYAKIPPNLHEHPCECPCWTMPISRLLTEASSVLTTSLEHVRNFTSLHDSPQLALGPGPSSYSGSSGHKMYVRWIIFDGFFVDVQEQALFLDEIHEIGAVNVGKAGLEASLHSKTDTAICRSPVNSFAIIQWGRKLTRCRSRVTAAENDHCVTNKNKLFVDCIQARDTDASVTLYADDSRSIPVTASHPVDLMSGRSPSSQGVCQKANWFDSDSGGEAERTCLRSRPSTVVPAVRHPRCLNADHLDGDAATGT</sequence>
<dbReference type="EMBL" id="DS232117">
    <property type="protein sequence ID" value="EDS35370.1"/>
    <property type="molecule type" value="Genomic_DNA"/>
</dbReference>
<dbReference type="HOGENOM" id="CLU_590882_0_0_1"/>
<dbReference type="KEGG" id="cqu:CpipJ_CPIJ011060"/>
<keyword evidence="4" id="KW-1185">Reference proteome</keyword>
<evidence type="ECO:0000313" key="3">
    <source>
        <dbReference type="EnsemblMetazoa" id="CPIJ011060-PA"/>
    </source>
</evidence>
<accession>B0WV39</accession>
<reference evidence="2" key="1">
    <citation type="submission" date="2007-03" db="EMBL/GenBank/DDBJ databases">
        <title>Annotation of Culex pipiens quinquefasciatus.</title>
        <authorList>
            <consortium name="The Broad Institute Genome Sequencing Platform"/>
            <person name="Atkinson P.W."/>
            <person name="Hemingway J."/>
            <person name="Christensen B.M."/>
            <person name="Higgs S."/>
            <person name="Kodira C."/>
            <person name="Hannick L."/>
            <person name="Megy K."/>
            <person name="O'Leary S."/>
            <person name="Pearson M."/>
            <person name="Haas B.J."/>
            <person name="Mauceli E."/>
            <person name="Wortman J.R."/>
            <person name="Lee N.H."/>
            <person name="Guigo R."/>
            <person name="Stanke M."/>
            <person name="Alvarado L."/>
            <person name="Amedeo P."/>
            <person name="Antoine C.H."/>
            <person name="Arensburger P."/>
            <person name="Bidwell S.L."/>
            <person name="Crawford M."/>
            <person name="Camaro F."/>
            <person name="Devon K."/>
            <person name="Engels R."/>
            <person name="Hammond M."/>
            <person name="Howarth C."/>
            <person name="Koehrsen M."/>
            <person name="Lawson D."/>
            <person name="Montgomery P."/>
            <person name="Nene V."/>
            <person name="Nusbaum C."/>
            <person name="Puiu D."/>
            <person name="Romero-Severson J."/>
            <person name="Severson D.W."/>
            <person name="Shumway M."/>
            <person name="Sisk P."/>
            <person name="Stolte C."/>
            <person name="Zeng Q."/>
            <person name="Eisenstadt E."/>
            <person name="Fraser-Liggett C."/>
            <person name="Strausberg R."/>
            <person name="Galagan J."/>
            <person name="Birren B."/>
            <person name="Collins F.H."/>
        </authorList>
    </citation>
    <scope>NUCLEOTIDE SEQUENCE [LARGE SCALE GENOMIC DNA]</scope>
    <source>
        <strain evidence="2">JHB</strain>
    </source>
</reference>
<proteinExistence type="predicted"/>
<dbReference type="OrthoDB" id="7790848at2759"/>
<dbReference type="Proteomes" id="UP000002320">
    <property type="component" value="Unassembled WGS sequence"/>
</dbReference>
<dbReference type="EnsemblMetazoa" id="CPIJ011060-RA">
    <property type="protein sequence ID" value="CPIJ011060-PA"/>
    <property type="gene ID" value="CPIJ011060"/>
</dbReference>
<evidence type="ECO:0000313" key="4">
    <source>
        <dbReference type="Proteomes" id="UP000002320"/>
    </source>
</evidence>
<feature type="compositionally biased region" description="Basic residues" evidence="1">
    <location>
        <begin position="128"/>
        <end position="139"/>
    </location>
</feature>
<evidence type="ECO:0000256" key="1">
    <source>
        <dbReference type="SAM" id="MobiDB-lite"/>
    </source>
</evidence>
<gene>
    <name evidence="3" type="primary">6043635</name>
    <name evidence="2" type="ORF">CpipJ_CPIJ011060</name>
</gene>
<name>B0WV39_CULQU</name>
<dbReference type="VEuPathDB" id="VectorBase:CQUJHB006522"/>
<feature type="compositionally biased region" description="Basic and acidic residues" evidence="1">
    <location>
        <begin position="160"/>
        <end position="170"/>
    </location>
</feature>